<proteinExistence type="inferred from homology"/>
<dbReference type="STRING" id="35608.A0A2U1QAR3"/>
<accession>A0A2U1QAR3</accession>
<feature type="repeat" description="PPR" evidence="3">
    <location>
        <begin position="305"/>
        <end position="339"/>
    </location>
</feature>
<reference evidence="4 5" key="1">
    <citation type="journal article" date="2018" name="Mol. Plant">
        <title>The genome of Artemisia annua provides insight into the evolution of Asteraceae family and artemisinin biosynthesis.</title>
        <authorList>
            <person name="Shen Q."/>
            <person name="Zhang L."/>
            <person name="Liao Z."/>
            <person name="Wang S."/>
            <person name="Yan T."/>
            <person name="Shi P."/>
            <person name="Liu M."/>
            <person name="Fu X."/>
            <person name="Pan Q."/>
            <person name="Wang Y."/>
            <person name="Lv Z."/>
            <person name="Lu X."/>
            <person name="Zhang F."/>
            <person name="Jiang W."/>
            <person name="Ma Y."/>
            <person name="Chen M."/>
            <person name="Hao X."/>
            <person name="Li L."/>
            <person name="Tang Y."/>
            <person name="Lv G."/>
            <person name="Zhou Y."/>
            <person name="Sun X."/>
            <person name="Brodelius P.E."/>
            <person name="Rose J.K.C."/>
            <person name="Tang K."/>
        </authorList>
    </citation>
    <scope>NUCLEOTIDE SEQUENCE [LARGE SCALE GENOMIC DNA]</scope>
    <source>
        <strain evidence="5">cv. Huhao1</strain>
        <tissue evidence="4">Leaf</tissue>
    </source>
</reference>
<name>A0A2U1QAR3_ARTAN</name>
<keyword evidence="2" id="KW-0677">Repeat</keyword>
<dbReference type="NCBIfam" id="TIGR00756">
    <property type="entry name" value="PPR"/>
    <property type="match status" value="10"/>
</dbReference>
<feature type="repeat" description="PPR" evidence="3">
    <location>
        <begin position="270"/>
        <end position="304"/>
    </location>
</feature>
<comment type="similarity">
    <text evidence="1">Belongs to the PPR family. P subfamily.</text>
</comment>
<dbReference type="Pfam" id="PF13041">
    <property type="entry name" value="PPR_2"/>
    <property type="match status" value="5"/>
</dbReference>
<evidence type="ECO:0000256" key="3">
    <source>
        <dbReference type="PROSITE-ProRule" id="PRU00708"/>
    </source>
</evidence>
<dbReference type="Pfam" id="PF12854">
    <property type="entry name" value="PPR_1"/>
    <property type="match status" value="2"/>
</dbReference>
<dbReference type="Proteomes" id="UP000245207">
    <property type="component" value="Unassembled WGS sequence"/>
</dbReference>
<dbReference type="AlphaFoldDB" id="A0A2U1QAR3"/>
<comment type="caution">
    <text evidence="4">The sequence shown here is derived from an EMBL/GenBank/DDBJ whole genome shotgun (WGS) entry which is preliminary data.</text>
</comment>
<feature type="repeat" description="PPR" evidence="3">
    <location>
        <begin position="343"/>
        <end position="377"/>
    </location>
</feature>
<feature type="repeat" description="PPR" evidence="3">
    <location>
        <begin position="596"/>
        <end position="630"/>
    </location>
</feature>
<dbReference type="EMBL" id="PKPP01000265">
    <property type="protein sequence ID" value="PWA95094.1"/>
    <property type="molecule type" value="Genomic_DNA"/>
</dbReference>
<evidence type="ECO:0000256" key="1">
    <source>
        <dbReference type="ARBA" id="ARBA00007626"/>
    </source>
</evidence>
<dbReference type="PROSITE" id="PS51375">
    <property type="entry name" value="PPR"/>
    <property type="match status" value="13"/>
</dbReference>
<feature type="repeat" description="PPR" evidence="3">
    <location>
        <begin position="378"/>
        <end position="412"/>
    </location>
</feature>
<evidence type="ECO:0000313" key="4">
    <source>
        <dbReference type="EMBL" id="PWA95094.1"/>
    </source>
</evidence>
<feature type="repeat" description="PPR" evidence="3">
    <location>
        <begin position="739"/>
        <end position="773"/>
    </location>
</feature>
<dbReference type="PANTHER" id="PTHR47941">
    <property type="entry name" value="PENTATRICOPEPTIDE REPEAT-CONTAINING PROTEIN 3, MITOCHONDRIAL"/>
    <property type="match status" value="1"/>
</dbReference>
<gene>
    <name evidence="4" type="ORF">CTI12_AA052660</name>
</gene>
<organism evidence="4 5">
    <name type="scientific">Artemisia annua</name>
    <name type="common">Sweet wormwood</name>
    <dbReference type="NCBI Taxonomy" id="35608"/>
    <lineage>
        <taxon>Eukaryota</taxon>
        <taxon>Viridiplantae</taxon>
        <taxon>Streptophyta</taxon>
        <taxon>Embryophyta</taxon>
        <taxon>Tracheophyta</taxon>
        <taxon>Spermatophyta</taxon>
        <taxon>Magnoliopsida</taxon>
        <taxon>eudicotyledons</taxon>
        <taxon>Gunneridae</taxon>
        <taxon>Pentapetalae</taxon>
        <taxon>asterids</taxon>
        <taxon>campanulids</taxon>
        <taxon>Asterales</taxon>
        <taxon>Asteraceae</taxon>
        <taxon>Asteroideae</taxon>
        <taxon>Anthemideae</taxon>
        <taxon>Artemisiinae</taxon>
        <taxon>Artemisia</taxon>
    </lineage>
</organism>
<feature type="repeat" description="PPR" evidence="3">
    <location>
        <begin position="236"/>
        <end position="266"/>
    </location>
</feature>
<keyword evidence="5" id="KW-1185">Reference proteome</keyword>
<dbReference type="OrthoDB" id="185373at2759"/>
<feature type="repeat" description="PPR" evidence="3">
    <location>
        <begin position="774"/>
        <end position="808"/>
    </location>
</feature>
<sequence>MSRIKAIPISKILRYHIFSYNSKSQYAASSLNPLNHTNFTTQILDPPRKLLRFNPISPHNHFLQRFNEQDCDFITDNDQLDKRVNGFVPVSKDGQTLYNIVIDCKPNNPENSTMEVSLNETGVKLSTPLVIEVLGSLRYHDKLAFRFFTWAGSREDYSHEKEVYNEMIDILSNTKYKAKQYRIVCDLLDYMKRNDKSRVPIDALLKILKQYADKHLSHLHKFAKKKKVKLKKMQPEIEAFNVLLDVFCKCCLVDDAEDMFKKIKKKVEPNASTYNILFFGWCRVRNPSRSMQILDEMIEEGHTPENFTYNTALDTFCKSGMLSEAAELLDFMRAKGTLMSSPTAKTYSIMIIAFARNDKMDECFKLVDDMLSSGCLPDVSTYREIIEGLCLAGKVNAAYKFLKDMGDKRVNGFVPVSEDGQILYNIVIDCKPNNPENSTMEVSLNETGVKLSTPLVIEVLGSLRYQEKLAFRFFTWAGSRDDYSHEKEVYNEMIDILSNTKYKAKQYRIVCDLLDYMKRNDKNRVPIDALLKILKQYADKHLSHLHKFAKKKKVKLKKMQPEIEAFNVLLDVFCKCCLVDDAEDMFKKIKKKVKPNASTYNILFFGWCRVRNPGRSMQILDEMIEEGHTPENFTYNTALDTFCKSGMLSEAAELLDFMRAKGTLMSSPTAKTYSIMIIAFARNDKMDECFKLLDDMLSSGCLPDVSTYREIIEGLCLAGKVNAAYKFLKDMGGKGYPADIVTYNCFLKVLCDSKDSEEALRLYKKMIEVGCVPSVQTFNMLVTMFFKMDDPKGAFDMWREMDNRRCVRDTDSYCVMIEGLFGCERTEDACALLEDVLNKGMKLPFQKFDSFLMRLSSIGDLRAIHRLSEHMRKFYNPVMARKYALSQKRKSVSLRGR</sequence>
<evidence type="ECO:0000313" key="5">
    <source>
        <dbReference type="Proteomes" id="UP000245207"/>
    </source>
</evidence>
<feature type="repeat" description="PPR" evidence="3">
    <location>
        <begin position="704"/>
        <end position="738"/>
    </location>
</feature>
<feature type="repeat" description="PPR" evidence="3">
    <location>
        <begin position="669"/>
        <end position="703"/>
    </location>
</feature>
<feature type="repeat" description="PPR" evidence="3">
    <location>
        <begin position="631"/>
        <end position="665"/>
    </location>
</feature>
<evidence type="ECO:0000256" key="2">
    <source>
        <dbReference type="ARBA" id="ARBA00022737"/>
    </source>
</evidence>
<feature type="repeat" description="PPR" evidence="3">
    <location>
        <begin position="809"/>
        <end position="843"/>
    </location>
</feature>
<feature type="repeat" description="PPR" evidence="3">
    <location>
        <begin position="562"/>
        <end position="592"/>
    </location>
</feature>
<dbReference type="InterPro" id="IPR002885">
    <property type="entry name" value="PPR_rpt"/>
</dbReference>
<dbReference type="Gene3D" id="1.25.40.10">
    <property type="entry name" value="Tetratricopeptide repeat domain"/>
    <property type="match status" value="5"/>
</dbReference>
<dbReference type="InterPro" id="IPR011990">
    <property type="entry name" value="TPR-like_helical_dom_sf"/>
</dbReference>
<protein>
    <submittedName>
        <fullName evidence="4">Pentatricopeptide repeat (PPR) superfamily protein</fullName>
    </submittedName>
</protein>